<dbReference type="Proteomes" id="UP000789524">
    <property type="component" value="Unassembled WGS sequence"/>
</dbReference>
<gene>
    <name evidence="1" type="ORF">DCHRY22_LOCUS10463</name>
</gene>
<dbReference type="AlphaFoldDB" id="A0A8J2QWT7"/>
<organism evidence="1 2">
    <name type="scientific">Danaus chrysippus</name>
    <name type="common">African queen</name>
    <dbReference type="NCBI Taxonomy" id="151541"/>
    <lineage>
        <taxon>Eukaryota</taxon>
        <taxon>Metazoa</taxon>
        <taxon>Ecdysozoa</taxon>
        <taxon>Arthropoda</taxon>
        <taxon>Hexapoda</taxon>
        <taxon>Insecta</taxon>
        <taxon>Pterygota</taxon>
        <taxon>Neoptera</taxon>
        <taxon>Endopterygota</taxon>
        <taxon>Lepidoptera</taxon>
        <taxon>Glossata</taxon>
        <taxon>Ditrysia</taxon>
        <taxon>Papilionoidea</taxon>
        <taxon>Nymphalidae</taxon>
        <taxon>Danainae</taxon>
        <taxon>Danaini</taxon>
        <taxon>Danaina</taxon>
        <taxon>Danaus</taxon>
        <taxon>Anosia</taxon>
    </lineage>
</organism>
<accession>A0A8J2QWT7</accession>
<protein>
    <submittedName>
        <fullName evidence="1">(African queen) hypothetical protein</fullName>
    </submittedName>
</protein>
<sequence>MDKSEIMETEEVKVDKTDKLPFSIDSLLADKNSVGTSDSEYNVFKANYDDESSGSEQLDVETSTMDVQEFADTRVDYQTGI</sequence>
<evidence type="ECO:0000313" key="1">
    <source>
        <dbReference type="EMBL" id="CAG9573471.1"/>
    </source>
</evidence>
<reference evidence="1" key="1">
    <citation type="submission" date="2021-09" db="EMBL/GenBank/DDBJ databases">
        <authorList>
            <person name="Martin H S."/>
        </authorList>
    </citation>
    <scope>NUCLEOTIDE SEQUENCE</scope>
</reference>
<comment type="caution">
    <text evidence="1">The sequence shown here is derived from an EMBL/GenBank/DDBJ whole genome shotgun (WGS) entry which is preliminary data.</text>
</comment>
<keyword evidence="2" id="KW-1185">Reference proteome</keyword>
<evidence type="ECO:0000313" key="2">
    <source>
        <dbReference type="Proteomes" id="UP000789524"/>
    </source>
</evidence>
<dbReference type="EMBL" id="CAKASE010000070">
    <property type="protein sequence ID" value="CAG9573471.1"/>
    <property type="molecule type" value="Genomic_DNA"/>
</dbReference>
<proteinExistence type="predicted"/>
<name>A0A8J2QWT7_9NEOP</name>
<dbReference type="OrthoDB" id="6159439at2759"/>